<gene>
    <name evidence="1" type="ORF">ACFOSH_03075</name>
</gene>
<name>A0ABV7NNM1_9PSEU</name>
<dbReference type="EMBL" id="JBHRWK010000005">
    <property type="protein sequence ID" value="MFC3448404.1"/>
    <property type="molecule type" value="Genomic_DNA"/>
</dbReference>
<reference evidence="2" key="1">
    <citation type="journal article" date="2019" name="Int. J. Syst. Evol. Microbiol.">
        <title>The Global Catalogue of Microorganisms (GCM) 10K type strain sequencing project: providing services to taxonomists for standard genome sequencing and annotation.</title>
        <authorList>
            <consortium name="The Broad Institute Genomics Platform"/>
            <consortium name="The Broad Institute Genome Sequencing Center for Infectious Disease"/>
            <person name="Wu L."/>
            <person name="Ma J."/>
        </authorList>
    </citation>
    <scope>NUCLEOTIDE SEQUENCE [LARGE SCALE GENOMIC DNA]</scope>
    <source>
        <strain evidence="2">CGMCC 4.7676</strain>
    </source>
</reference>
<protein>
    <recommendedName>
        <fullName evidence="3">XRE family transcriptional regulator</fullName>
    </recommendedName>
</protein>
<keyword evidence="2" id="KW-1185">Reference proteome</keyword>
<evidence type="ECO:0008006" key="3">
    <source>
        <dbReference type="Google" id="ProtNLM"/>
    </source>
</evidence>
<comment type="caution">
    <text evidence="1">The sequence shown here is derived from an EMBL/GenBank/DDBJ whole genome shotgun (WGS) entry which is preliminary data.</text>
</comment>
<proteinExistence type="predicted"/>
<accession>A0ABV7NNM1</accession>
<organism evidence="1 2">
    <name type="scientific">Amycolatopsis speibonae</name>
    <dbReference type="NCBI Taxonomy" id="1450224"/>
    <lineage>
        <taxon>Bacteria</taxon>
        <taxon>Bacillati</taxon>
        <taxon>Actinomycetota</taxon>
        <taxon>Actinomycetes</taxon>
        <taxon>Pseudonocardiales</taxon>
        <taxon>Pseudonocardiaceae</taxon>
        <taxon>Amycolatopsis</taxon>
    </lineage>
</organism>
<sequence>MDVSKGDLISELKILRKGRGVAMPQLSERVGPALRMVCELTKEDGATEARRKISERLTVLSSHLPDDLRTVVLAAFGLTPDARMPFYQDRVHWAATRINRDDRTARRRIDDGIAQLAEFAVGTLRPVTRAKRVGHHWHTEELRVALAVDRPVPEAFEFRRVVADTDDLTELDLALTVAAPDSSGARARKEDLDVEVFHGGILTGRRMESSDRFGLALKLPAALNHGDRHEIALRFRARIEPHYVCVPRHPCDLFDLHVRLGKERAPREVVLLNKAFQGDARDPIAEGTSIPVNEAGEVHVRFENLDPGFAYGIKWRWSEPSLS</sequence>
<evidence type="ECO:0000313" key="2">
    <source>
        <dbReference type="Proteomes" id="UP001595645"/>
    </source>
</evidence>
<evidence type="ECO:0000313" key="1">
    <source>
        <dbReference type="EMBL" id="MFC3448404.1"/>
    </source>
</evidence>
<dbReference type="Proteomes" id="UP001595645">
    <property type="component" value="Unassembled WGS sequence"/>
</dbReference>